<dbReference type="InterPro" id="IPR011008">
    <property type="entry name" value="Dimeric_a/b-barrel"/>
</dbReference>
<evidence type="ECO:0000313" key="1">
    <source>
        <dbReference type="EMBL" id="MCQ8278288.1"/>
    </source>
</evidence>
<evidence type="ECO:0000313" key="2">
    <source>
        <dbReference type="Proteomes" id="UP001524587"/>
    </source>
</evidence>
<keyword evidence="2" id="KW-1185">Reference proteome</keyword>
<dbReference type="Gene3D" id="3.30.70.100">
    <property type="match status" value="2"/>
</dbReference>
<organism evidence="1 2">
    <name type="scientific">Endosaccharibacter trunci</name>
    <dbReference type="NCBI Taxonomy" id="2812733"/>
    <lineage>
        <taxon>Bacteria</taxon>
        <taxon>Pseudomonadati</taxon>
        <taxon>Pseudomonadota</taxon>
        <taxon>Alphaproteobacteria</taxon>
        <taxon>Acetobacterales</taxon>
        <taxon>Acetobacteraceae</taxon>
        <taxon>Endosaccharibacter</taxon>
    </lineage>
</organism>
<protein>
    <recommendedName>
        <fullName evidence="3">ABM domain-containing protein</fullName>
    </recommendedName>
</protein>
<dbReference type="EMBL" id="JAMSKV010000005">
    <property type="protein sequence ID" value="MCQ8278288.1"/>
    <property type="molecule type" value="Genomic_DNA"/>
</dbReference>
<evidence type="ECO:0008006" key="3">
    <source>
        <dbReference type="Google" id="ProtNLM"/>
    </source>
</evidence>
<name>A0ABT1W6A6_9PROT</name>
<reference evidence="1 2" key="1">
    <citation type="submission" date="2022-06" db="EMBL/GenBank/DDBJ databases">
        <title>Endosaccharibacter gen. nov., sp. nov., endophytic bacteria isolated from sugarcane.</title>
        <authorList>
            <person name="Pitiwittayakul N."/>
            <person name="Yukphan P."/>
            <person name="Charoenyingcharoen P."/>
            <person name="Tanasupawat S."/>
        </authorList>
    </citation>
    <scope>NUCLEOTIDE SEQUENCE [LARGE SCALE GENOMIC DNA]</scope>
    <source>
        <strain evidence="1 2">KSS8</strain>
    </source>
</reference>
<gene>
    <name evidence="1" type="ORF">NFI95_07475</name>
</gene>
<dbReference type="Proteomes" id="UP001524587">
    <property type="component" value="Unassembled WGS sequence"/>
</dbReference>
<comment type="caution">
    <text evidence="1">The sequence shown here is derived from an EMBL/GenBank/DDBJ whole genome shotgun (WGS) entry which is preliminary data.</text>
</comment>
<accession>A0ABT1W6A6</accession>
<dbReference type="RefSeq" id="WP_422863756.1">
    <property type="nucleotide sequence ID" value="NZ_JAMSKV010000005.1"/>
</dbReference>
<sequence length="226" mass="24756">MPNALFVEIEARQSTTEEIRDFLEQALAKAQGEPDTRDWYAIRFDESHFGIFDTFDGAMGRIKHIAGAIGRGLVIKTVTSLHGMPHVSMSEIVAAIVPDPNAVPTVGTYVEIETRLGAGRDFGEALVKARENAASEADTLAWYALRTAKNGYAVFDTFPHEEARAAHLHGIAHNGVMEAINRFVDTPVVFRRFDIIASKQSGWIGISSAEQQVHSEQPVRVGPKTA</sequence>
<proteinExistence type="predicted"/>
<dbReference type="SUPFAM" id="SSF54909">
    <property type="entry name" value="Dimeric alpha+beta barrel"/>
    <property type="match status" value="2"/>
</dbReference>